<dbReference type="Gene3D" id="1.20.1640.10">
    <property type="entry name" value="Multidrug efflux transporter AcrB transmembrane domain"/>
    <property type="match status" value="2"/>
</dbReference>
<feature type="transmembrane region" description="Helical" evidence="7">
    <location>
        <begin position="302"/>
        <end position="322"/>
    </location>
</feature>
<feature type="transmembrane region" description="Helical" evidence="7">
    <location>
        <begin position="650"/>
        <end position="678"/>
    </location>
</feature>
<dbReference type="Pfam" id="PF03176">
    <property type="entry name" value="MMPL"/>
    <property type="match status" value="2"/>
</dbReference>
<protein>
    <submittedName>
        <fullName evidence="9">Multidrug RND transporter</fullName>
    </submittedName>
</protein>
<evidence type="ECO:0000256" key="3">
    <source>
        <dbReference type="ARBA" id="ARBA00022475"/>
    </source>
</evidence>
<evidence type="ECO:0000256" key="1">
    <source>
        <dbReference type="ARBA" id="ARBA00004651"/>
    </source>
</evidence>
<dbReference type="GO" id="GO:0005886">
    <property type="term" value="C:plasma membrane"/>
    <property type="evidence" value="ECO:0007669"/>
    <property type="project" value="UniProtKB-SubCell"/>
</dbReference>
<feature type="transmembrane region" description="Helical" evidence="7">
    <location>
        <begin position="609"/>
        <end position="629"/>
    </location>
</feature>
<name>A0A0R2QV02_9ACTN</name>
<reference evidence="9 10" key="1">
    <citation type="submission" date="2015-10" db="EMBL/GenBank/DDBJ databases">
        <title>Metagenome-Assembled Genomes uncover a global brackish microbiome.</title>
        <authorList>
            <person name="Hugerth L.W."/>
            <person name="Larsson J."/>
            <person name="Alneberg J."/>
            <person name="Lindh M.V."/>
            <person name="Legrand C."/>
            <person name="Pinhassi J."/>
            <person name="Andersson A.F."/>
        </authorList>
    </citation>
    <scope>NUCLEOTIDE SEQUENCE [LARGE SCALE GENOMIC DNA]</scope>
    <source>
        <strain evidence="9">BACL2 MAG-120820-bin50</strain>
    </source>
</reference>
<evidence type="ECO:0000259" key="8">
    <source>
        <dbReference type="Pfam" id="PF03176"/>
    </source>
</evidence>
<evidence type="ECO:0000256" key="2">
    <source>
        <dbReference type="ARBA" id="ARBA00010157"/>
    </source>
</evidence>
<evidence type="ECO:0000256" key="7">
    <source>
        <dbReference type="SAM" id="Phobius"/>
    </source>
</evidence>
<dbReference type="SUPFAM" id="SSF82866">
    <property type="entry name" value="Multidrug efflux transporter AcrB transmembrane domain"/>
    <property type="match status" value="2"/>
</dbReference>
<keyword evidence="4 7" id="KW-0812">Transmembrane</keyword>
<evidence type="ECO:0000256" key="4">
    <source>
        <dbReference type="ARBA" id="ARBA00022692"/>
    </source>
</evidence>
<keyword evidence="6 7" id="KW-0472">Membrane</keyword>
<keyword evidence="3" id="KW-1003">Cell membrane</keyword>
<dbReference type="AlphaFoldDB" id="A0A0R2QV02"/>
<dbReference type="PANTHER" id="PTHR33406">
    <property type="entry name" value="MEMBRANE PROTEIN MJ1562-RELATED"/>
    <property type="match status" value="1"/>
</dbReference>
<feature type="transmembrane region" description="Helical" evidence="7">
    <location>
        <begin position="576"/>
        <end position="597"/>
    </location>
</feature>
<comment type="subcellular location">
    <subcellularLocation>
        <location evidence="1">Cell membrane</location>
        <topology evidence="1">Multi-pass membrane protein</topology>
    </subcellularLocation>
</comment>
<gene>
    <name evidence="9" type="ORF">ABR62_06000</name>
</gene>
<organism evidence="9 10">
    <name type="scientific">Actinobacteria bacterium BACL2 MAG-120820-bin50</name>
    <dbReference type="NCBI Taxonomy" id="1655570"/>
    <lineage>
        <taxon>Bacteria</taxon>
        <taxon>Bacillati</taxon>
        <taxon>Actinomycetota</taxon>
        <taxon>Actinomycetes</taxon>
        <taxon>Actinomycetes incertae sedis</taxon>
        <taxon>ac1 cluster</taxon>
    </lineage>
</organism>
<sequence>MSEKKKSGVKGRKALWIAIVSILVWLSIGGFAGGAFSKISTVQENDNSAFLPDSAESTIAGEVLVKFSSQDDQLFPALLLLLGDLNPSTNAQAFEKVNQYSATLLSKTLPETGKPLSTYFARGVPLTPIPSADGKAILINAQLDFAVADANVDGEPIFPKIIEFIREDMEKEFTSAGITTHVTGPAGLFADLFEAFGSIDTRLLQTTLTVVAIILIVVYRSPVLWILPLFTAASALGIATMIVYYLAREDIIDLNGQTQGILDVLVLGAATDYALLLIARYREELHHHQSRFDAMRIALRGVVEPIIASGSTVIAGLMVLLLSDLSSNRGLGPVGSIGIASSMLAVLTLLPALLIVFGRWIFWPKIPRVDDIDEKLSGLWARVGSLVDRRPRTVWISTALALLIFAGFSTTLKSDGLSQSEAFTTRTDSVIGLERLGEHFPSGEGTPVEIVVDQADISSAAAAIGRISTVASVVPLTNVDPLTKRPTSELKVVDGKVVLYATLKVAPDSAEGKESIPLIRQAAKAVNPNILVGGQSAIGYDVDQSSRRDNRVIIPIVLLLIAVILGFLLRSIFAAALLLGTVVLSFAATLGVCALVFDNVFGFAGTDAAFPLFAFIFLVALGIDYNIFLMTRVREESLKIGTRAGIIKGLTVTGGVITSAGIVLAATFGVLGILPLVFLAELGFAVAFGVLLDTIIVRSLLVPALVREIGPKIWWPSKLQHQEN</sequence>
<dbReference type="Proteomes" id="UP000053054">
    <property type="component" value="Unassembled WGS sequence"/>
</dbReference>
<feature type="transmembrane region" description="Helical" evidence="7">
    <location>
        <begin position="552"/>
        <end position="569"/>
    </location>
</feature>
<comment type="similarity">
    <text evidence="2">Belongs to the resistance-nodulation-cell division (RND) (TC 2.A.6) family. MmpL subfamily.</text>
</comment>
<dbReference type="InterPro" id="IPR050545">
    <property type="entry name" value="Mycobact_MmpL"/>
</dbReference>
<evidence type="ECO:0000313" key="10">
    <source>
        <dbReference type="Proteomes" id="UP000053054"/>
    </source>
</evidence>
<feature type="transmembrane region" description="Helical" evidence="7">
    <location>
        <begin position="394"/>
        <end position="412"/>
    </location>
</feature>
<feature type="transmembrane region" description="Helical" evidence="7">
    <location>
        <begin position="259"/>
        <end position="281"/>
    </location>
</feature>
<dbReference type="PANTHER" id="PTHR33406:SF6">
    <property type="entry name" value="MEMBRANE PROTEIN YDGH-RELATED"/>
    <property type="match status" value="1"/>
</dbReference>
<evidence type="ECO:0000256" key="5">
    <source>
        <dbReference type="ARBA" id="ARBA00022989"/>
    </source>
</evidence>
<feature type="domain" description="Membrane transport protein MMPL" evidence="8">
    <location>
        <begin position="121"/>
        <end position="393"/>
    </location>
</feature>
<evidence type="ECO:0000313" key="9">
    <source>
        <dbReference type="EMBL" id="KRO54124.1"/>
    </source>
</evidence>
<accession>A0A0R2QV02</accession>
<evidence type="ECO:0000256" key="6">
    <source>
        <dbReference type="ARBA" id="ARBA00023136"/>
    </source>
</evidence>
<comment type="caution">
    <text evidence="9">The sequence shown here is derived from an EMBL/GenBank/DDBJ whole genome shotgun (WGS) entry which is preliminary data.</text>
</comment>
<proteinExistence type="inferred from homology"/>
<keyword evidence="5 7" id="KW-1133">Transmembrane helix</keyword>
<feature type="domain" description="Membrane transport protein MMPL" evidence="8">
    <location>
        <begin position="426"/>
        <end position="717"/>
    </location>
</feature>
<feature type="transmembrane region" description="Helical" evidence="7">
    <location>
        <begin position="226"/>
        <end position="247"/>
    </location>
</feature>
<dbReference type="InterPro" id="IPR004869">
    <property type="entry name" value="MMPL_dom"/>
</dbReference>
<dbReference type="EMBL" id="LIAU01000015">
    <property type="protein sequence ID" value="KRO54124.1"/>
    <property type="molecule type" value="Genomic_DNA"/>
</dbReference>
<feature type="transmembrane region" description="Helical" evidence="7">
    <location>
        <begin position="334"/>
        <end position="358"/>
    </location>
</feature>